<gene>
    <name evidence="1" type="ORF">IV203_033202</name>
</gene>
<protein>
    <submittedName>
        <fullName evidence="1">Uncharacterized protein</fullName>
    </submittedName>
</protein>
<evidence type="ECO:0000313" key="2">
    <source>
        <dbReference type="Proteomes" id="UP000693970"/>
    </source>
</evidence>
<proteinExistence type="predicted"/>
<dbReference type="AlphaFoldDB" id="A0A9K3PGB1"/>
<sequence length="137" mass="15353">MPKPLGKPLVMRLFVDSDHAADKMVRRSRTGFILYLNNAPIVWYSKRQGTIETSVFGAEFIAMRTGFESARGLRYKLRMMGIEVGEPAIAMGEAMTAHIRSEDNPADICTKLIPGGMKRDRTVSNILYYSKGSEDFS</sequence>
<accession>A0A9K3PGB1</accession>
<organism evidence="1 2">
    <name type="scientific">Nitzschia inconspicua</name>
    <dbReference type="NCBI Taxonomy" id="303405"/>
    <lineage>
        <taxon>Eukaryota</taxon>
        <taxon>Sar</taxon>
        <taxon>Stramenopiles</taxon>
        <taxon>Ochrophyta</taxon>
        <taxon>Bacillariophyta</taxon>
        <taxon>Bacillariophyceae</taxon>
        <taxon>Bacillariophycidae</taxon>
        <taxon>Bacillariales</taxon>
        <taxon>Bacillariaceae</taxon>
        <taxon>Nitzschia</taxon>
    </lineage>
</organism>
<dbReference type="EMBL" id="JAGRRH010000022">
    <property type="protein sequence ID" value="KAG7345671.1"/>
    <property type="molecule type" value="Genomic_DNA"/>
</dbReference>
<dbReference type="Proteomes" id="UP000693970">
    <property type="component" value="Unassembled WGS sequence"/>
</dbReference>
<reference evidence="1" key="2">
    <citation type="submission" date="2021-04" db="EMBL/GenBank/DDBJ databases">
        <authorList>
            <person name="Podell S."/>
        </authorList>
    </citation>
    <scope>NUCLEOTIDE SEQUENCE</scope>
    <source>
        <strain evidence="1">Hildebrandi</strain>
    </source>
</reference>
<dbReference type="OrthoDB" id="39557at2759"/>
<dbReference type="CDD" id="cd09272">
    <property type="entry name" value="RNase_HI_RT_Ty1"/>
    <property type="match status" value="1"/>
</dbReference>
<reference evidence="1" key="1">
    <citation type="journal article" date="2021" name="Sci. Rep.">
        <title>Diploid genomic architecture of Nitzschia inconspicua, an elite biomass production diatom.</title>
        <authorList>
            <person name="Oliver A."/>
            <person name="Podell S."/>
            <person name="Pinowska A."/>
            <person name="Traller J.C."/>
            <person name="Smith S.R."/>
            <person name="McClure R."/>
            <person name="Beliaev A."/>
            <person name="Bohutskyi P."/>
            <person name="Hill E.A."/>
            <person name="Rabines A."/>
            <person name="Zheng H."/>
            <person name="Allen L.Z."/>
            <person name="Kuo A."/>
            <person name="Grigoriev I.V."/>
            <person name="Allen A.E."/>
            <person name="Hazlebeck D."/>
            <person name="Allen E.E."/>
        </authorList>
    </citation>
    <scope>NUCLEOTIDE SEQUENCE</scope>
    <source>
        <strain evidence="1">Hildebrandi</strain>
    </source>
</reference>
<keyword evidence="2" id="KW-1185">Reference proteome</keyword>
<evidence type="ECO:0000313" key="1">
    <source>
        <dbReference type="EMBL" id="KAG7345671.1"/>
    </source>
</evidence>
<name>A0A9K3PGB1_9STRA</name>
<comment type="caution">
    <text evidence="1">The sequence shown here is derived from an EMBL/GenBank/DDBJ whole genome shotgun (WGS) entry which is preliminary data.</text>
</comment>